<dbReference type="InterPro" id="IPR027417">
    <property type="entry name" value="P-loop_NTPase"/>
</dbReference>
<dbReference type="InterPro" id="IPR043519">
    <property type="entry name" value="NT_sf"/>
</dbReference>
<comment type="function">
    <text evidence="5">Catalyzes the phosphorylation of the 3'-hydroxyl group of dephosphocoenzyme A to form coenzyme A.</text>
</comment>
<dbReference type="EC" id="2.7.1.24" evidence="5 6"/>
<comment type="subcellular location">
    <subcellularLocation>
        <location evidence="5">Cytoplasm</location>
    </subcellularLocation>
</comment>
<evidence type="ECO:0000313" key="7">
    <source>
        <dbReference type="EMBL" id="MBK6300307.1"/>
    </source>
</evidence>
<comment type="similarity">
    <text evidence="5">Belongs to the CoaE family.</text>
</comment>
<dbReference type="GO" id="GO:0004140">
    <property type="term" value="F:dephospho-CoA kinase activity"/>
    <property type="evidence" value="ECO:0007669"/>
    <property type="project" value="UniProtKB-UniRule"/>
</dbReference>
<comment type="pathway">
    <text evidence="5">Cofactor biosynthesis; coenzyme A biosynthesis; CoA from (R)-pantothenate: step 5/5.</text>
</comment>
<dbReference type="GO" id="GO:0015937">
    <property type="term" value="P:coenzyme A biosynthetic process"/>
    <property type="evidence" value="ECO:0007669"/>
    <property type="project" value="UniProtKB-UniRule"/>
</dbReference>
<evidence type="ECO:0000256" key="3">
    <source>
        <dbReference type="ARBA" id="ARBA00022741"/>
    </source>
</evidence>
<dbReference type="Pfam" id="PF04229">
    <property type="entry name" value="GrpB"/>
    <property type="match status" value="1"/>
</dbReference>
<evidence type="ECO:0000256" key="1">
    <source>
        <dbReference type="ARBA" id="ARBA00008826"/>
    </source>
</evidence>
<dbReference type="PANTHER" id="PTHR34822:SF1">
    <property type="entry name" value="GRPB FAMILY PROTEIN"/>
    <property type="match status" value="1"/>
</dbReference>
<keyword evidence="4 5" id="KW-0067">ATP-binding</keyword>
<dbReference type="PANTHER" id="PTHR34822">
    <property type="entry name" value="GRPB DOMAIN PROTEIN (AFU_ORTHOLOGUE AFUA_1G01530)"/>
    <property type="match status" value="1"/>
</dbReference>
<dbReference type="Pfam" id="PF01121">
    <property type="entry name" value="CoaE"/>
    <property type="match status" value="1"/>
</dbReference>
<evidence type="ECO:0000256" key="5">
    <source>
        <dbReference type="HAMAP-Rule" id="MF_00376"/>
    </source>
</evidence>
<dbReference type="InterPro" id="IPR001977">
    <property type="entry name" value="Depp_CoAkinase"/>
</dbReference>
<keyword evidence="3 5" id="KW-0547">Nucleotide-binding</keyword>
<name>A0A934X3E9_9MICO</name>
<comment type="similarity">
    <text evidence="1">In the N-terminal section; belongs to the CoaE family.</text>
</comment>
<feature type="binding site" evidence="5">
    <location>
        <begin position="11"/>
        <end position="16"/>
    </location>
    <ligand>
        <name>ATP</name>
        <dbReference type="ChEBI" id="CHEBI:30616"/>
    </ligand>
</feature>
<keyword evidence="5 7" id="KW-0808">Transferase</keyword>
<keyword evidence="5 7" id="KW-0418">Kinase</keyword>
<dbReference type="InterPro" id="IPR007344">
    <property type="entry name" value="GrpB/CoaE"/>
</dbReference>
<evidence type="ECO:0000256" key="2">
    <source>
        <dbReference type="ARBA" id="ARBA00011058"/>
    </source>
</evidence>
<comment type="similarity">
    <text evidence="2">In the C-terminal section; belongs to the UPF0157 (GrpB) family.</text>
</comment>
<dbReference type="Gene3D" id="3.30.460.10">
    <property type="entry name" value="Beta Polymerase, domain 2"/>
    <property type="match status" value="1"/>
</dbReference>
<reference evidence="7 8" key="1">
    <citation type="submission" date="2020-10" db="EMBL/GenBank/DDBJ databases">
        <title>Connecting structure to function with the recovery of over 1000 high-quality activated sludge metagenome-assembled genomes encoding full-length rRNA genes using long-read sequencing.</title>
        <authorList>
            <person name="Singleton C.M."/>
            <person name="Petriglieri F."/>
            <person name="Kristensen J.M."/>
            <person name="Kirkegaard R.H."/>
            <person name="Michaelsen T.Y."/>
            <person name="Andersen M.H."/>
            <person name="Karst S.M."/>
            <person name="Dueholm M.S."/>
            <person name="Nielsen P.H."/>
            <person name="Albertsen M."/>
        </authorList>
    </citation>
    <scope>NUCLEOTIDE SEQUENCE [LARGE SCALE GENOMIC DNA]</scope>
    <source>
        <strain evidence="7">AalE_18-Q3-R2-46_BAT3C.188</strain>
    </source>
</reference>
<comment type="catalytic activity">
    <reaction evidence="5">
        <text>3'-dephospho-CoA + ATP = ADP + CoA + H(+)</text>
        <dbReference type="Rhea" id="RHEA:18245"/>
        <dbReference type="ChEBI" id="CHEBI:15378"/>
        <dbReference type="ChEBI" id="CHEBI:30616"/>
        <dbReference type="ChEBI" id="CHEBI:57287"/>
        <dbReference type="ChEBI" id="CHEBI:57328"/>
        <dbReference type="ChEBI" id="CHEBI:456216"/>
        <dbReference type="EC" id="2.7.1.24"/>
    </reaction>
</comment>
<dbReference type="Proteomes" id="UP000718281">
    <property type="component" value="Unassembled WGS sequence"/>
</dbReference>
<accession>A0A934X3E9</accession>
<comment type="caution">
    <text evidence="7">The sequence shown here is derived from an EMBL/GenBank/DDBJ whole genome shotgun (WGS) entry which is preliminary data.</text>
</comment>
<dbReference type="NCBIfam" id="TIGR00152">
    <property type="entry name" value="dephospho-CoA kinase"/>
    <property type="match status" value="1"/>
</dbReference>
<protein>
    <recommendedName>
        <fullName evidence="5 6">Dephospho-CoA kinase</fullName>
        <ecNumber evidence="5 6">2.7.1.24</ecNumber>
    </recommendedName>
    <alternativeName>
        <fullName evidence="5">Dephosphocoenzyme A kinase</fullName>
    </alternativeName>
</protein>
<dbReference type="GO" id="GO:0005737">
    <property type="term" value="C:cytoplasm"/>
    <property type="evidence" value="ECO:0007669"/>
    <property type="project" value="UniProtKB-SubCell"/>
</dbReference>
<dbReference type="HAMAP" id="MF_00376">
    <property type="entry name" value="Dephospho_CoA_kinase"/>
    <property type="match status" value="1"/>
</dbReference>
<evidence type="ECO:0000256" key="6">
    <source>
        <dbReference type="NCBIfam" id="TIGR00152"/>
    </source>
</evidence>
<dbReference type="PROSITE" id="PS51219">
    <property type="entry name" value="DPCK"/>
    <property type="match status" value="1"/>
</dbReference>
<dbReference type="Gene3D" id="3.40.50.300">
    <property type="entry name" value="P-loop containing nucleotide triphosphate hydrolases"/>
    <property type="match status" value="1"/>
</dbReference>
<dbReference type="SUPFAM" id="SSF52540">
    <property type="entry name" value="P-loop containing nucleoside triphosphate hydrolases"/>
    <property type="match status" value="1"/>
</dbReference>
<evidence type="ECO:0000256" key="4">
    <source>
        <dbReference type="ARBA" id="ARBA00022840"/>
    </source>
</evidence>
<dbReference type="AlphaFoldDB" id="A0A934X3E9"/>
<dbReference type="EMBL" id="JADIXZ010000003">
    <property type="protein sequence ID" value="MBK6300307.1"/>
    <property type="molecule type" value="Genomic_DNA"/>
</dbReference>
<gene>
    <name evidence="5" type="primary">coaE</name>
    <name evidence="7" type="ORF">IPF40_04355</name>
</gene>
<dbReference type="CDD" id="cd02022">
    <property type="entry name" value="DPCK"/>
    <property type="match status" value="1"/>
</dbReference>
<keyword evidence="5" id="KW-0963">Cytoplasm</keyword>
<dbReference type="SUPFAM" id="SSF81301">
    <property type="entry name" value="Nucleotidyltransferase"/>
    <property type="match status" value="1"/>
</dbReference>
<organism evidence="7 8">
    <name type="scientific">Candidatus Phosphoribacter hodrii</name>
    <dbReference type="NCBI Taxonomy" id="2953743"/>
    <lineage>
        <taxon>Bacteria</taxon>
        <taxon>Bacillati</taxon>
        <taxon>Actinomycetota</taxon>
        <taxon>Actinomycetes</taxon>
        <taxon>Micrococcales</taxon>
        <taxon>Dermatophilaceae</taxon>
        <taxon>Candidatus Phosphoribacter</taxon>
    </lineage>
</organism>
<evidence type="ECO:0000313" key="8">
    <source>
        <dbReference type="Proteomes" id="UP000718281"/>
    </source>
</evidence>
<dbReference type="GO" id="GO:0005524">
    <property type="term" value="F:ATP binding"/>
    <property type="evidence" value="ECO:0007669"/>
    <property type="project" value="UniProtKB-UniRule"/>
</dbReference>
<sequence length="397" mass="42790">MLRVGLTGGIGSGKSTVAALLREWGADVTDADRVAREIVEPGMPPLAAIRERFGPNVIQADGTLDRAGLAAVVFPDPEALRALEAITGPAIADRVAQLRGSVPVDRIDVYDMPLLVEKGLWVHEHVTIVVGADAEVRVARLVGQRGLSESDARARIAAQASDTQRHAAADVWIDNGGSREDTQAQVRRLWDARLVPFDANLRGGIRARRSDTTTLAEPDPGWADAGARVVARIAAALPGQGIRVDHIGSTSVPGLVAKDVVDVQVGVPQLADADASGFAAAVRQAGYLLVAANDQDHPHPADAAPGEWQKRFYGGCDPGRIVHLHVREIGSAGWEFALAFRDWLRAEPSAREEYAALKRALAARHSVTRDYSAAKEPWFDTAYQRVQEWAREVRWTP</sequence>
<keyword evidence="5" id="KW-0173">Coenzyme A biosynthesis</keyword>
<dbReference type="NCBIfam" id="NF002879">
    <property type="entry name" value="PRK03333.1"/>
    <property type="match status" value="1"/>
</dbReference>
<proteinExistence type="inferred from homology"/>